<evidence type="ECO:0000256" key="7">
    <source>
        <dbReference type="ARBA" id="ARBA00023065"/>
    </source>
</evidence>
<evidence type="ECO:0000256" key="12">
    <source>
        <dbReference type="RuleBase" id="RU003357"/>
    </source>
</evidence>
<evidence type="ECO:0000256" key="3">
    <source>
        <dbReference type="ARBA" id="ARBA00022452"/>
    </source>
</evidence>
<accession>A0ABV6CU07</accession>
<proteinExistence type="inferred from homology"/>
<evidence type="ECO:0000256" key="8">
    <source>
        <dbReference type="ARBA" id="ARBA00023077"/>
    </source>
</evidence>
<keyword evidence="5 11" id="KW-0812">Transmembrane</keyword>
<dbReference type="Pfam" id="PF07715">
    <property type="entry name" value="Plug"/>
    <property type="match status" value="1"/>
</dbReference>
<evidence type="ECO:0000259" key="15">
    <source>
        <dbReference type="Pfam" id="PF07715"/>
    </source>
</evidence>
<evidence type="ECO:0000256" key="10">
    <source>
        <dbReference type="ARBA" id="ARBA00023237"/>
    </source>
</evidence>
<keyword evidence="3 11" id="KW-1134">Transmembrane beta strand</keyword>
<dbReference type="EMBL" id="JBHLWK010000010">
    <property type="protein sequence ID" value="MFC0204207.1"/>
    <property type="molecule type" value="Genomic_DNA"/>
</dbReference>
<evidence type="ECO:0000256" key="11">
    <source>
        <dbReference type="PROSITE-ProRule" id="PRU01360"/>
    </source>
</evidence>
<organism evidence="16 17">
    <name type="scientific">Novosphingobium soli</name>
    <dbReference type="NCBI Taxonomy" id="574956"/>
    <lineage>
        <taxon>Bacteria</taxon>
        <taxon>Pseudomonadati</taxon>
        <taxon>Pseudomonadota</taxon>
        <taxon>Alphaproteobacteria</taxon>
        <taxon>Sphingomonadales</taxon>
        <taxon>Sphingomonadaceae</taxon>
        <taxon>Novosphingobium</taxon>
    </lineage>
</organism>
<feature type="chain" id="PRO_5045729980" evidence="13">
    <location>
        <begin position="27"/>
        <end position="848"/>
    </location>
</feature>
<dbReference type="Proteomes" id="UP001589798">
    <property type="component" value="Unassembled WGS sequence"/>
</dbReference>
<feature type="domain" description="TonB-dependent receptor-like beta-barrel" evidence="14">
    <location>
        <begin position="275"/>
        <end position="808"/>
    </location>
</feature>
<evidence type="ECO:0000256" key="6">
    <source>
        <dbReference type="ARBA" id="ARBA00023004"/>
    </source>
</evidence>
<evidence type="ECO:0000256" key="5">
    <source>
        <dbReference type="ARBA" id="ARBA00022692"/>
    </source>
</evidence>
<dbReference type="Pfam" id="PF00593">
    <property type="entry name" value="TonB_dep_Rec_b-barrel"/>
    <property type="match status" value="1"/>
</dbReference>
<keyword evidence="7" id="KW-0406">Ion transport</keyword>
<comment type="caution">
    <text evidence="16">The sequence shown here is derived from an EMBL/GenBank/DDBJ whole genome shotgun (WGS) entry which is preliminary data.</text>
</comment>
<dbReference type="Gene3D" id="2.170.130.10">
    <property type="entry name" value="TonB-dependent receptor, plug domain"/>
    <property type="match status" value="1"/>
</dbReference>
<dbReference type="RefSeq" id="WP_379486961.1">
    <property type="nucleotide sequence ID" value="NZ_JBHLWK010000010.1"/>
</dbReference>
<evidence type="ECO:0000259" key="14">
    <source>
        <dbReference type="Pfam" id="PF00593"/>
    </source>
</evidence>
<dbReference type="InterPro" id="IPR039426">
    <property type="entry name" value="TonB-dep_rcpt-like"/>
</dbReference>
<keyword evidence="17" id="KW-1185">Reference proteome</keyword>
<dbReference type="PROSITE" id="PS52016">
    <property type="entry name" value="TONB_DEPENDENT_REC_3"/>
    <property type="match status" value="1"/>
</dbReference>
<gene>
    <name evidence="16" type="ORF">ACFFJC_07945</name>
</gene>
<reference evidence="16 17" key="1">
    <citation type="submission" date="2024-09" db="EMBL/GenBank/DDBJ databases">
        <authorList>
            <person name="Sun Q."/>
            <person name="Mori K."/>
        </authorList>
    </citation>
    <scope>NUCLEOTIDE SEQUENCE [LARGE SCALE GENOMIC DNA]</scope>
    <source>
        <strain evidence="16 17">CCM 7706</strain>
    </source>
</reference>
<sequence length="848" mass="92161">MTGRNLRNALMLGAAFGGTAAVPALAQERDVPRPTDIIVTAQRIEQRLQDVPISITVYNQEQLQQRNVAIASDLATYTPSLSVDQRFGPEKSAFAIRGFVQEGPTAPTVGVYFADVVGVRSAGGTTSGNTVGAGSFTDLQNVQVLKGPTGTLFGRNTTGGAVLLVPQKPTYDLEGYLEATYGNYDQKRLQGAFNAPLSEKFRVRLATDLNRRDGYMKNRSGLGPKDYNDVHYDYFRLSVVADLTEDLENYTIATYSDSSTNGYASRYLTCDRNAASPLAGGSLTYYAAATAACDQVDRQAARGDGPYDVEVSTLDPNIHLRTWQVINTTTWRASDTLTVKNIMSYGEFREDSAFQLYSDNFFVSDELAALRPFGVNVAPAGTRFGYIELGAQPGYDASAQSAFTEELQLQGNSEDGKLTYVVGGYLEFARPLGWNQQRTGIYADCDDPGTIDCTTPLGFGLISQSRTRFNFDNHGIFAQGTYNFTDQFALTLGGRWTFDKIEGTGESVRYTLATIPGLGVVPAAITCNDSLNHPGVNIAPLPFGDGSLDVTKCRTRINNKSNEPTWLVNLDFKPTPDTLLYAKYSRGYRQGGVNFTVPSLETWDPEKVDAYEIGAKASFNAGSFSGYLNLAGFYNDFSNQQVFAQVQPKPAFEQLLAGGNAIINAGRTKLKGVEVDASASFLDIFRLSAGYTYLDTKIKEIAIPELPANSPFLPPIPRGEAGDPLALSPKHRLTLTGTVSIPMSETMGDLSFGATYTYTSEQFTDVTVIRLTGMDTLGRIAPSELLNLNLDWKRAFGGPIDLALFATNVTKEVYEVSNGGGYLSSGIGDKLYGAPRMYGVRLRFNFGQ</sequence>
<dbReference type="InterPro" id="IPR037066">
    <property type="entry name" value="Plug_dom_sf"/>
</dbReference>
<comment type="subcellular location">
    <subcellularLocation>
        <location evidence="1 11">Cell outer membrane</location>
        <topology evidence="1 11">Multi-pass membrane protein</topology>
    </subcellularLocation>
</comment>
<keyword evidence="4" id="KW-0410">Iron transport</keyword>
<protein>
    <submittedName>
        <fullName evidence="16">TonB-dependent receptor</fullName>
    </submittedName>
</protein>
<feature type="signal peptide" evidence="13">
    <location>
        <begin position="1"/>
        <end position="26"/>
    </location>
</feature>
<evidence type="ECO:0000256" key="4">
    <source>
        <dbReference type="ARBA" id="ARBA00022496"/>
    </source>
</evidence>
<dbReference type="InterPro" id="IPR036942">
    <property type="entry name" value="Beta-barrel_TonB_sf"/>
</dbReference>
<evidence type="ECO:0000313" key="17">
    <source>
        <dbReference type="Proteomes" id="UP001589798"/>
    </source>
</evidence>
<dbReference type="InterPro" id="IPR000531">
    <property type="entry name" value="Beta-barrel_TonB"/>
</dbReference>
<comment type="similarity">
    <text evidence="11 12">Belongs to the TonB-dependent receptor family.</text>
</comment>
<feature type="domain" description="TonB-dependent receptor plug" evidence="15">
    <location>
        <begin position="48"/>
        <end position="161"/>
    </location>
</feature>
<dbReference type="InterPro" id="IPR012910">
    <property type="entry name" value="Plug_dom"/>
</dbReference>
<evidence type="ECO:0000313" key="16">
    <source>
        <dbReference type="EMBL" id="MFC0204207.1"/>
    </source>
</evidence>
<keyword evidence="9 11" id="KW-0472">Membrane</keyword>
<evidence type="ECO:0000256" key="13">
    <source>
        <dbReference type="SAM" id="SignalP"/>
    </source>
</evidence>
<evidence type="ECO:0000256" key="1">
    <source>
        <dbReference type="ARBA" id="ARBA00004571"/>
    </source>
</evidence>
<keyword evidence="16" id="KW-0675">Receptor</keyword>
<name>A0ABV6CU07_9SPHN</name>
<dbReference type="SUPFAM" id="SSF56935">
    <property type="entry name" value="Porins"/>
    <property type="match status" value="1"/>
</dbReference>
<keyword evidence="6" id="KW-0408">Iron</keyword>
<keyword evidence="13" id="KW-0732">Signal</keyword>
<dbReference type="PANTHER" id="PTHR32552">
    <property type="entry name" value="FERRICHROME IRON RECEPTOR-RELATED"/>
    <property type="match status" value="1"/>
</dbReference>
<keyword evidence="10 11" id="KW-0998">Cell outer membrane</keyword>
<evidence type="ECO:0000256" key="2">
    <source>
        <dbReference type="ARBA" id="ARBA00022448"/>
    </source>
</evidence>
<evidence type="ECO:0000256" key="9">
    <source>
        <dbReference type="ARBA" id="ARBA00023136"/>
    </source>
</evidence>
<dbReference type="Gene3D" id="2.40.170.20">
    <property type="entry name" value="TonB-dependent receptor, beta-barrel domain"/>
    <property type="match status" value="1"/>
</dbReference>
<keyword evidence="8 12" id="KW-0798">TonB box</keyword>
<dbReference type="PANTHER" id="PTHR32552:SF81">
    <property type="entry name" value="TONB-DEPENDENT OUTER MEMBRANE RECEPTOR"/>
    <property type="match status" value="1"/>
</dbReference>
<keyword evidence="2 11" id="KW-0813">Transport</keyword>